<evidence type="ECO:0000313" key="1">
    <source>
        <dbReference type="EMBL" id="TWT36286.1"/>
    </source>
</evidence>
<evidence type="ECO:0000313" key="2">
    <source>
        <dbReference type="Proteomes" id="UP000316714"/>
    </source>
</evidence>
<protein>
    <recommendedName>
        <fullName evidence="3">Bacteriophage N4 adsorption protein B</fullName>
    </recommendedName>
</protein>
<dbReference type="EMBL" id="SIHJ01000001">
    <property type="protein sequence ID" value="TWT36286.1"/>
    <property type="molecule type" value="Genomic_DNA"/>
</dbReference>
<evidence type="ECO:0008006" key="3">
    <source>
        <dbReference type="Google" id="ProtNLM"/>
    </source>
</evidence>
<dbReference type="Proteomes" id="UP000316714">
    <property type="component" value="Unassembled WGS sequence"/>
</dbReference>
<dbReference type="AlphaFoldDB" id="A0A5C5VCD0"/>
<reference evidence="1 2" key="1">
    <citation type="submission" date="2019-02" db="EMBL/GenBank/DDBJ databases">
        <title>Deep-cultivation of Planctomycetes and their phenomic and genomic characterization uncovers novel biology.</title>
        <authorList>
            <person name="Wiegand S."/>
            <person name="Jogler M."/>
            <person name="Boedeker C."/>
            <person name="Pinto D."/>
            <person name="Vollmers J."/>
            <person name="Rivas-Marin E."/>
            <person name="Kohn T."/>
            <person name="Peeters S.H."/>
            <person name="Heuer A."/>
            <person name="Rast P."/>
            <person name="Oberbeckmann S."/>
            <person name="Bunk B."/>
            <person name="Jeske O."/>
            <person name="Meyerdierks A."/>
            <person name="Storesund J.E."/>
            <person name="Kallscheuer N."/>
            <person name="Luecker S."/>
            <person name="Lage O.M."/>
            <person name="Pohl T."/>
            <person name="Merkel B.J."/>
            <person name="Hornburger P."/>
            <person name="Mueller R.-W."/>
            <person name="Bruemmer F."/>
            <person name="Labrenz M."/>
            <person name="Spormann A.M."/>
            <person name="Op Den Camp H."/>
            <person name="Overmann J."/>
            <person name="Amann R."/>
            <person name="Jetten M.S.M."/>
            <person name="Mascher T."/>
            <person name="Medema M.H."/>
            <person name="Devos D.P."/>
            <person name="Kaster A.-K."/>
            <person name="Ovreas L."/>
            <person name="Rohde M."/>
            <person name="Galperin M.Y."/>
            <person name="Jogler C."/>
        </authorList>
    </citation>
    <scope>NUCLEOTIDE SEQUENCE [LARGE SCALE GENOMIC DNA]</scope>
    <source>
        <strain evidence="1 2">KOR34</strain>
    </source>
</reference>
<proteinExistence type="predicted"/>
<keyword evidence="2" id="KW-1185">Reference proteome</keyword>
<sequence length="134" mass="15050">MRFGIYLYHQGVITAEQLISAVEEQQRHTPPVGQLAIEAGLVSVHDLFDIVKAQSGLKRDRFGDIAIEMGLISRSELAEVLMTQSDLRPPLREVFVELGVLTAEAAELYFERFQRHMDDTGVFKLPHSLARATT</sequence>
<gene>
    <name evidence="1" type="ORF">KOR34_11900</name>
</gene>
<dbReference type="OrthoDB" id="276816at2"/>
<comment type="caution">
    <text evidence="1">The sequence shown here is derived from an EMBL/GenBank/DDBJ whole genome shotgun (WGS) entry which is preliminary data.</text>
</comment>
<dbReference type="SUPFAM" id="SSF160246">
    <property type="entry name" value="EspE N-terminal domain-like"/>
    <property type="match status" value="2"/>
</dbReference>
<accession>A0A5C5VCD0</accession>
<name>A0A5C5VCD0_9BACT</name>
<dbReference type="InterPro" id="IPR037257">
    <property type="entry name" value="T2SS_E_N_sf"/>
</dbReference>
<organism evidence="1 2">
    <name type="scientific">Posidoniimonas corsicana</name>
    <dbReference type="NCBI Taxonomy" id="1938618"/>
    <lineage>
        <taxon>Bacteria</taxon>
        <taxon>Pseudomonadati</taxon>
        <taxon>Planctomycetota</taxon>
        <taxon>Planctomycetia</taxon>
        <taxon>Pirellulales</taxon>
        <taxon>Lacipirellulaceae</taxon>
        <taxon>Posidoniimonas</taxon>
    </lineage>
</organism>
<dbReference type="RefSeq" id="WP_146563063.1">
    <property type="nucleotide sequence ID" value="NZ_SIHJ01000001.1"/>
</dbReference>